<dbReference type="GO" id="GO:0061723">
    <property type="term" value="P:glycophagy"/>
    <property type="evidence" value="ECO:0007669"/>
    <property type="project" value="TreeGrafter"/>
</dbReference>
<evidence type="ECO:0000256" key="8">
    <source>
        <dbReference type="ARBA" id="ARBA00023055"/>
    </source>
</evidence>
<comment type="similarity">
    <text evidence="3">Belongs to the ATG2 family.</text>
</comment>
<evidence type="ECO:0000256" key="6">
    <source>
        <dbReference type="ARBA" id="ARBA00022824"/>
    </source>
</evidence>
<dbReference type="STRING" id="595528.A0A0D2VHW0"/>
<protein>
    <recommendedName>
        <fullName evidence="4">Autophagy-related protein 2</fullName>
    </recommendedName>
</protein>
<comment type="catalytic activity">
    <reaction evidence="11">
        <text>a 1,2-diacyl-sn-glycero-3-phosphoethanolamine(in) = a 1,2-diacyl-sn-glycero-3-phosphoethanolamine(out)</text>
        <dbReference type="Rhea" id="RHEA:38895"/>
        <dbReference type="ChEBI" id="CHEBI:64612"/>
    </reaction>
</comment>
<keyword evidence="5" id="KW-0813">Transport</keyword>
<reference evidence="14" key="1">
    <citation type="submission" date="2011-02" db="EMBL/GenBank/DDBJ databases">
        <title>The Genome Sequence of Capsaspora owczarzaki ATCC 30864.</title>
        <authorList>
            <person name="Russ C."/>
            <person name="Cuomo C."/>
            <person name="Burger G."/>
            <person name="Gray M.W."/>
            <person name="Holland P.W.H."/>
            <person name="King N."/>
            <person name="Lang F.B.F."/>
            <person name="Roger A.J."/>
            <person name="Ruiz-Trillo I."/>
            <person name="Young S.K."/>
            <person name="Zeng Q."/>
            <person name="Gargeya S."/>
            <person name="Alvarado L."/>
            <person name="Berlin A."/>
            <person name="Chapman S.B."/>
            <person name="Chen Z."/>
            <person name="Freedman E."/>
            <person name="Gellesch M."/>
            <person name="Goldberg J."/>
            <person name="Griggs A."/>
            <person name="Gujja S."/>
            <person name="Heilman E."/>
            <person name="Heiman D."/>
            <person name="Howarth C."/>
            <person name="Mehta T."/>
            <person name="Neiman D."/>
            <person name="Pearson M."/>
            <person name="Roberts A."/>
            <person name="Saif S."/>
            <person name="Shea T."/>
            <person name="Shenoy N."/>
            <person name="Sisk P."/>
            <person name="Stolte C."/>
            <person name="Sykes S."/>
            <person name="White J."/>
            <person name="Yandava C."/>
            <person name="Haas B."/>
            <person name="Nusbaum C."/>
            <person name="Birren B."/>
        </authorList>
    </citation>
    <scope>NUCLEOTIDE SEQUENCE</scope>
    <source>
        <strain evidence="14">ATCC 30864</strain>
    </source>
</reference>
<keyword evidence="14" id="KW-1185">Reference proteome</keyword>
<evidence type="ECO:0000256" key="1">
    <source>
        <dbReference type="ARBA" id="ARBA00004406"/>
    </source>
</evidence>
<evidence type="ECO:0000256" key="12">
    <source>
        <dbReference type="SAM" id="MobiDB-lite"/>
    </source>
</evidence>
<dbReference type="PANTHER" id="PTHR13190:SF1">
    <property type="entry name" value="AUTOPHAGY-RELATED 2, ISOFORM A"/>
    <property type="match status" value="1"/>
</dbReference>
<dbReference type="GO" id="GO:0000045">
    <property type="term" value="P:autophagosome assembly"/>
    <property type="evidence" value="ECO:0007669"/>
    <property type="project" value="TreeGrafter"/>
</dbReference>
<sequence length="296" mass="31656">MWSIPSIPLLPDALQRTFTDALQKRVLKFLLKRTVGQFLASELQLDQVDVQLGDGRVHLHNLALDVDSLNQQVADLPFRITHGSIGTIRASIPWKDIWRGSCELEFDNLRICLSPKTEQDFAAGAAAAASARSDSGGASSSTSSSNNKEMDGLYFLHGLIETVLAKIKVRLLRTEVVVEQRSTITNTLVSLSIRVNELSYSDVTPGLDDDSAENWNGKPSADTGSTSAATTATASSSGLPPTGTTGPFASSFAHGTQGTEALRTRFAGILTESIKNSCKAGRKSAIFVVGSHHGEQ</sequence>
<dbReference type="AlphaFoldDB" id="A0A0D2VHW0"/>
<organism evidence="13 14">
    <name type="scientific">Capsaspora owczarzaki (strain ATCC 30864)</name>
    <dbReference type="NCBI Taxonomy" id="595528"/>
    <lineage>
        <taxon>Eukaryota</taxon>
        <taxon>Filasterea</taxon>
        <taxon>Capsaspora</taxon>
    </lineage>
</organism>
<dbReference type="PhylomeDB" id="A0A0D2VHW0"/>
<keyword evidence="9" id="KW-0472">Membrane</keyword>
<evidence type="ECO:0000313" key="14">
    <source>
        <dbReference type="Proteomes" id="UP000008743"/>
    </source>
</evidence>
<evidence type="ECO:0000256" key="3">
    <source>
        <dbReference type="ARBA" id="ARBA00009714"/>
    </source>
</evidence>
<evidence type="ECO:0000256" key="5">
    <source>
        <dbReference type="ARBA" id="ARBA00022448"/>
    </source>
</evidence>
<evidence type="ECO:0000256" key="11">
    <source>
        <dbReference type="ARBA" id="ARBA00024615"/>
    </source>
</evidence>
<evidence type="ECO:0000256" key="10">
    <source>
        <dbReference type="ARBA" id="ARBA00024479"/>
    </source>
</evidence>
<evidence type="ECO:0000256" key="7">
    <source>
        <dbReference type="ARBA" id="ARBA00023006"/>
    </source>
</evidence>
<dbReference type="GO" id="GO:0000422">
    <property type="term" value="P:autophagy of mitochondrion"/>
    <property type="evidence" value="ECO:0007669"/>
    <property type="project" value="TreeGrafter"/>
</dbReference>
<keyword evidence="6" id="KW-0256">Endoplasmic reticulum</keyword>
<comment type="catalytic activity">
    <reaction evidence="10">
        <text>a 1,2-diacyl-sn-glycero-3-phospho-L-serine(in) = a 1,2-diacyl-sn-glycero-3-phospho-L-serine(out)</text>
        <dbReference type="Rhea" id="RHEA:38663"/>
        <dbReference type="ChEBI" id="CHEBI:57262"/>
    </reaction>
</comment>
<dbReference type="GO" id="GO:0034045">
    <property type="term" value="C:phagophore assembly site membrane"/>
    <property type="evidence" value="ECO:0007669"/>
    <property type="project" value="UniProtKB-SubCell"/>
</dbReference>
<evidence type="ECO:0000256" key="4">
    <source>
        <dbReference type="ARBA" id="ARBA00018070"/>
    </source>
</evidence>
<dbReference type="GO" id="GO:0061908">
    <property type="term" value="C:phagophore"/>
    <property type="evidence" value="ECO:0007669"/>
    <property type="project" value="TreeGrafter"/>
</dbReference>
<proteinExistence type="inferred from homology"/>
<gene>
    <name evidence="13" type="ORF">CAOG_008461</name>
</gene>
<name>A0A0D2VHW0_CAPO3</name>
<keyword evidence="8" id="KW-0445">Lipid transport</keyword>
<dbReference type="GO" id="GO:0005789">
    <property type="term" value="C:endoplasmic reticulum membrane"/>
    <property type="evidence" value="ECO:0007669"/>
    <property type="project" value="UniProtKB-SubCell"/>
</dbReference>
<dbReference type="GO" id="GO:0032266">
    <property type="term" value="F:phosphatidylinositol-3-phosphate binding"/>
    <property type="evidence" value="ECO:0007669"/>
    <property type="project" value="TreeGrafter"/>
</dbReference>
<evidence type="ECO:0000313" key="13">
    <source>
        <dbReference type="EMBL" id="KJE89527.1"/>
    </source>
</evidence>
<accession>A0A0D2VHW0</accession>
<feature type="compositionally biased region" description="Low complexity" evidence="12">
    <location>
        <begin position="220"/>
        <end position="238"/>
    </location>
</feature>
<dbReference type="InParanoid" id="A0A0D2VHW0"/>
<dbReference type="Proteomes" id="UP000008743">
    <property type="component" value="Unassembled WGS sequence"/>
</dbReference>
<evidence type="ECO:0000256" key="9">
    <source>
        <dbReference type="ARBA" id="ARBA00023136"/>
    </source>
</evidence>
<dbReference type="GO" id="GO:0034727">
    <property type="term" value="P:piecemeal microautophagy of the nucleus"/>
    <property type="evidence" value="ECO:0007669"/>
    <property type="project" value="TreeGrafter"/>
</dbReference>
<feature type="region of interest" description="Disordered" evidence="12">
    <location>
        <begin position="206"/>
        <end position="250"/>
    </location>
</feature>
<dbReference type="PANTHER" id="PTHR13190">
    <property type="entry name" value="AUTOPHAGY-RELATED 2, ISOFORM A"/>
    <property type="match status" value="1"/>
</dbReference>
<dbReference type="GO" id="GO:0061709">
    <property type="term" value="P:reticulophagy"/>
    <property type="evidence" value="ECO:0007669"/>
    <property type="project" value="TreeGrafter"/>
</dbReference>
<dbReference type="GO" id="GO:0006869">
    <property type="term" value="P:lipid transport"/>
    <property type="evidence" value="ECO:0007669"/>
    <property type="project" value="UniProtKB-KW"/>
</dbReference>
<comment type="subcellular location">
    <subcellularLocation>
        <location evidence="1">Endoplasmic reticulum membrane</location>
        <topology evidence="1">Peripheral membrane protein</topology>
    </subcellularLocation>
    <subcellularLocation>
        <location evidence="2">Preautophagosomal structure membrane</location>
        <topology evidence="2">Peripheral membrane protein</topology>
    </subcellularLocation>
</comment>
<dbReference type="EMBL" id="KE346360">
    <property type="protein sequence ID" value="KJE89527.1"/>
    <property type="molecule type" value="Genomic_DNA"/>
</dbReference>
<dbReference type="Pfam" id="PF13329">
    <property type="entry name" value="ATG2_CAD"/>
    <property type="match status" value="1"/>
</dbReference>
<dbReference type="OrthoDB" id="18982at2759"/>
<dbReference type="eggNOG" id="KOG2993">
    <property type="taxonomic scope" value="Eukaryota"/>
</dbReference>
<keyword evidence="7" id="KW-0072">Autophagy</keyword>
<dbReference type="InterPro" id="IPR026849">
    <property type="entry name" value="ATG2"/>
</dbReference>
<evidence type="ECO:0000256" key="2">
    <source>
        <dbReference type="ARBA" id="ARBA00004623"/>
    </source>
</evidence>
<dbReference type="GO" id="GO:0043495">
    <property type="term" value="F:protein-membrane adaptor activity"/>
    <property type="evidence" value="ECO:0007669"/>
    <property type="project" value="TreeGrafter"/>
</dbReference>